<evidence type="ECO:0000256" key="3">
    <source>
        <dbReference type="ARBA" id="ARBA00023180"/>
    </source>
</evidence>
<evidence type="ECO:0000313" key="6">
    <source>
        <dbReference type="Proteomes" id="UP001497497"/>
    </source>
</evidence>
<dbReference type="InterPro" id="IPR044004">
    <property type="entry name" value="TSP1_spondin_dom"/>
</dbReference>
<evidence type="ECO:0000256" key="2">
    <source>
        <dbReference type="ARBA" id="ARBA00023157"/>
    </source>
</evidence>
<dbReference type="Gene3D" id="2.20.100.10">
    <property type="entry name" value="Thrombospondin type-1 (TSP1) repeat"/>
    <property type="match status" value="1"/>
</dbReference>
<feature type="non-terminal residue" evidence="5">
    <location>
        <position position="1"/>
    </location>
</feature>
<evidence type="ECO:0000313" key="5">
    <source>
        <dbReference type="EMBL" id="CAL1528374.1"/>
    </source>
</evidence>
<comment type="caution">
    <text evidence="5">The sequence shown here is derived from an EMBL/GenBank/DDBJ whole genome shotgun (WGS) entry which is preliminary data.</text>
</comment>
<dbReference type="SUPFAM" id="SSF82895">
    <property type="entry name" value="TSP-1 type 1 repeat"/>
    <property type="match status" value="1"/>
</dbReference>
<evidence type="ECO:0000256" key="1">
    <source>
        <dbReference type="ARBA" id="ARBA00022729"/>
    </source>
</evidence>
<dbReference type="Pfam" id="PF19028">
    <property type="entry name" value="TSP1_spondin"/>
    <property type="match status" value="1"/>
</dbReference>
<dbReference type="Proteomes" id="UP001497497">
    <property type="component" value="Unassembled WGS sequence"/>
</dbReference>
<gene>
    <name evidence="5" type="ORF">GSLYS_00002544001</name>
</gene>
<sequence>KGVCGSGIQDRNVSCLTDDGRPVNSSKCPVDQEKLVMQTSRPCHVPCPGECFLSDWSAWSMCYISCEDFQQGFSQGVQARSRAILAYPSPGNPPCNGTLWEDQQCEANHCTFFRWITGDWDPRTWTRMVACERQDGLRVIGGCDETQRPGHILTCSQPRCISPAFCAEIDVCDCPTIGGPYTLYEVNSTATTCVMNTTGPPDSALENKAEMGECLVEI</sequence>
<dbReference type="EMBL" id="CAXITT010000031">
    <property type="protein sequence ID" value="CAL1528374.1"/>
    <property type="molecule type" value="Genomic_DNA"/>
</dbReference>
<feature type="domain" description="Spondin-like TSP1" evidence="4">
    <location>
        <begin position="51"/>
        <end position="110"/>
    </location>
</feature>
<reference evidence="5 6" key="1">
    <citation type="submission" date="2024-04" db="EMBL/GenBank/DDBJ databases">
        <authorList>
            <consortium name="Genoscope - CEA"/>
            <person name="William W."/>
        </authorList>
    </citation>
    <scope>NUCLEOTIDE SEQUENCE [LARGE SCALE GENOMIC DNA]</scope>
</reference>
<dbReference type="InterPro" id="IPR036383">
    <property type="entry name" value="TSP1_rpt_sf"/>
</dbReference>
<evidence type="ECO:0000259" key="4">
    <source>
        <dbReference type="Pfam" id="PF19028"/>
    </source>
</evidence>
<keyword evidence="1" id="KW-0732">Signal</keyword>
<proteinExistence type="predicted"/>
<name>A0AAV2H6I0_LYMST</name>
<keyword evidence="6" id="KW-1185">Reference proteome</keyword>
<dbReference type="PROSITE" id="PS50092">
    <property type="entry name" value="TSP1"/>
    <property type="match status" value="2"/>
</dbReference>
<accession>A0AAV2H6I0</accession>
<dbReference type="AlphaFoldDB" id="A0AAV2H6I0"/>
<protein>
    <recommendedName>
        <fullName evidence="4">Spondin-like TSP1 domain-containing protein</fullName>
    </recommendedName>
</protein>
<keyword evidence="2" id="KW-1015">Disulfide bond</keyword>
<organism evidence="5 6">
    <name type="scientific">Lymnaea stagnalis</name>
    <name type="common">Great pond snail</name>
    <name type="synonym">Helix stagnalis</name>
    <dbReference type="NCBI Taxonomy" id="6523"/>
    <lineage>
        <taxon>Eukaryota</taxon>
        <taxon>Metazoa</taxon>
        <taxon>Spiralia</taxon>
        <taxon>Lophotrochozoa</taxon>
        <taxon>Mollusca</taxon>
        <taxon>Gastropoda</taxon>
        <taxon>Heterobranchia</taxon>
        <taxon>Euthyneura</taxon>
        <taxon>Panpulmonata</taxon>
        <taxon>Hygrophila</taxon>
        <taxon>Lymnaeoidea</taxon>
        <taxon>Lymnaeidae</taxon>
        <taxon>Lymnaea</taxon>
    </lineage>
</organism>
<keyword evidence="3" id="KW-0325">Glycoprotein</keyword>
<dbReference type="InterPro" id="IPR000884">
    <property type="entry name" value="TSP1_rpt"/>
</dbReference>